<dbReference type="InterPro" id="IPR038404">
    <property type="entry name" value="TRAP_DctP_sf"/>
</dbReference>
<organism evidence="5 6">
    <name type="scientific">Marispirochaeta aestuarii</name>
    <dbReference type="NCBI Taxonomy" id="1963862"/>
    <lineage>
        <taxon>Bacteria</taxon>
        <taxon>Pseudomonadati</taxon>
        <taxon>Spirochaetota</taxon>
        <taxon>Spirochaetia</taxon>
        <taxon>Spirochaetales</taxon>
        <taxon>Spirochaetaceae</taxon>
        <taxon>Marispirochaeta</taxon>
    </lineage>
</organism>
<dbReference type="RefSeq" id="WP_083047651.1">
    <property type="nucleotide sequence ID" value="NZ_MWQY01000002.1"/>
</dbReference>
<dbReference type="PANTHER" id="PTHR33376:SF7">
    <property type="entry name" value="C4-DICARBOXYLATE-BINDING PROTEIN DCTB"/>
    <property type="match status" value="1"/>
</dbReference>
<keyword evidence="2" id="KW-0813">Transport</keyword>
<name>A0A1Y1S1P4_9SPIO</name>
<evidence type="ECO:0008006" key="7">
    <source>
        <dbReference type="Google" id="ProtNLM"/>
    </source>
</evidence>
<dbReference type="STRING" id="1963862.B4O97_01570"/>
<comment type="caution">
    <text evidence="5">The sequence shown here is derived from an EMBL/GenBank/DDBJ whole genome shotgun (WGS) entry which is preliminary data.</text>
</comment>
<evidence type="ECO:0000256" key="3">
    <source>
        <dbReference type="ARBA" id="ARBA00022729"/>
    </source>
</evidence>
<evidence type="ECO:0000256" key="1">
    <source>
        <dbReference type="ARBA" id="ARBA00009023"/>
    </source>
</evidence>
<proteinExistence type="inferred from homology"/>
<dbReference type="Proteomes" id="UP000192343">
    <property type="component" value="Unassembled WGS sequence"/>
</dbReference>
<accession>A0A1Y1S1P4</accession>
<keyword evidence="3 4" id="KW-0732">Signal</keyword>
<feature type="chain" id="PRO_5012485803" description="C4-dicarboxylate ABC transporter substrate-binding protein" evidence="4">
    <location>
        <begin position="22"/>
        <end position="337"/>
    </location>
</feature>
<dbReference type="InterPro" id="IPR018389">
    <property type="entry name" value="DctP_fam"/>
</dbReference>
<sequence>MKKIVGLTLALMLIFSLASFAEGGKESGTPESITLVGGVMLPKGHVYYQAMEKFVELLDEYYTGPIELKYELHHSGSIGTEKDMFEFMMQGVSVDFAVVSPAWAATWDKTAPIIDAPFLFRSIEHWEQSLEAGALDSIAETIRKKGVRFIGYGGGGARSLILNQPVSSLEDFGKIDLRVQGSPLHAAVFGAIGLNPTPLDYTEVYNAIKTGVVDGLENEPAGLEGMKFYEVAPYYALSEHQITTRILCFSESRLQSFPQDLQDAIIKAGLDAGRWHRKAEVALGQQIIDKLVAGHGLKVIEFTKAQKDEMARRAMPEVMKYAEEVGATDIVETIQNL</sequence>
<dbReference type="GO" id="GO:0055085">
    <property type="term" value="P:transmembrane transport"/>
    <property type="evidence" value="ECO:0007669"/>
    <property type="project" value="InterPro"/>
</dbReference>
<dbReference type="Gene3D" id="3.40.190.170">
    <property type="entry name" value="Bacterial extracellular solute-binding protein, family 7"/>
    <property type="match status" value="1"/>
</dbReference>
<dbReference type="Pfam" id="PF03480">
    <property type="entry name" value="DctP"/>
    <property type="match status" value="1"/>
</dbReference>
<feature type="signal peptide" evidence="4">
    <location>
        <begin position="1"/>
        <end position="21"/>
    </location>
</feature>
<comment type="similarity">
    <text evidence="1">Belongs to the bacterial solute-binding protein 7 family.</text>
</comment>
<evidence type="ECO:0000256" key="4">
    <source>
        <dbReference type="SAM" id="SignalP"/>
    </source>
</evidence>
<evidence type="ECO:0000313" key="6">
    <source>
        <dbReference type="Proteomes" id="UP000192343"/>
    </source>
</evidence>
<evidence type="ECO:0000256" key="2">
    <source>
        <dbReference type="ARBA" id="ARBA00022448"/>
    </source>
</evidence>
<evidence type="ECO:0000313" key="5">
    <source>
        <dbReference type="EMBL" id="ORC37718.1"/>
    </source>
</evidence>
<keyword evidence="6" id="KW-1185">Reference proteome</keyword>
<protein>
    <recommendedName>
        <fullName evidence="7">C4-dicarboxylate ABC transporter substrate-binding protein</fullName>
    </recommendedName>
</protein>
<dbReference type="CDD" id="cd13603">
    <property type="entry name" value="PBP2_TRAP_Siap_TeaA_like"/>
    <property type="match status" value="1"/>
</dbReference>
<gene>
    <name evidence="5" type="ORF">B4O97_01570</name>
</gene>
<dbReference type="EMBL" id="MWQY01000002">
    <property type="protein sequence ID" value="ORC37718.1"/>
    <property type="molecule type" value="Genomic_DNA"/>
</dbReference>
<dbReference type="NCBIfam" id="NF037995">
    <property type="entry name" value="TRAP_S1"/>
    <property type="match status" value="1"/>
</dbReference>
<dbReference type="AlphaFoldDB" id="A0A1Y1S1P4"/>
<reference evidence="5 6" key="1">
    <citation type="submission" date="2017-03" db="EMBL/GenBank/DDBJ databases">
        <title>Draft Genome sequence of Marispirochaeta sp. strain JC444.</title>
        <authorList>
            <person name="Shivani Y."/>
            <person name="Subhash Y."/>
            <person name="Sasikala C."/>
            <person name="Ramana C."/>
        </authorList>
    </citation>
    <scope>NUCLEOTIDE SEQUENCE [LARGE SCALE GENOMIC DNA]</scope>
    <source>
        <strain evidence="5 6">JC444</strain>
    </source>
</reference>
<dbReference type="OrthoDB" id="89872at2"/>
<dbReference type="PANTHER" id="PTHR33376">
    <property type="match status" value="1"/>
</dbReference>